<keyword evidence="2" id="KW-1185">Reference proteome</keyword>
<evidence type="ECO:0008006" key="3">
    <source>
        <dbReference type="Google" id="ProtNLM"/>
    </source>
</evidence>
<dbReference type="InterPro" id="IPR051918">
    <property type="entry name" value="STPP_CPPED1"/>
</dbReference>
<dbReference type="VEuPathDB" id="FungiDB:DNF11_0538"/>
<name>A0A3G2S2W8_MALR7</name>
<dbReference type="InterPro" id="IPR029052">
    <property type="entry name" value="Metallo-depent_PP-like"/>
</dbReference>
<protein>
    <recommendedName>
        <fullName evidence="3">Calcineurin-like phosphoesterase domain-containing protein</fullName>
    </recommendedName>
</protein>
<dbReference type="STRING" id="425264.A0A3G2S2W8"/>
<reference evidence="1 2" key="1">
    <citation type="submission" date="2018-10" db="EMBL/GenBank/DDBJ databases">
        <title>Complete genome sequence of Malassezia restricta CBS 7877.</title>
        <authorList>
            <person name="Morand S.C."/>
            <person name="Bertignac M."/>
            <person name="Iltis A."/>
            <person name="Kolder I."/>
            <person name="Pirovano W."/>
            <person name="Jourdain R."/>
            <person name="Clavaud C."/>
        </authorList>
    </citation>
    <scope>NUCLEOTIDE SEQUENCE [LARGE SCALE GENOMIC DNA]</scope>
    <source>
        <strain evidence="1 2">CBS 7877</strain>
    </source>
</reference>
<dbReference type="AlphaFoldDB" id="A0A3G2S2W8"/>
<dbReference type="PANTHER" id="PTHR43143">
    <property type="entry name" value="METALLOPHOSPHOESTERASE, CALCINEURIN SUPERFAMILY"/>
    <property type="match status" value="1"/>
</dbReference>
<dbReference type="SUPFAM" id="SSF49899">
    <property type="entry name" value="Concanavalin A-like lectins/glucanases"/>
    <property type="match status" value="1"/>
</dbReference>
<sequence>MVPKAKGCWNPDPDCGEFTFVVMPDTQYLFDQHSIHPVPVEKSFEYILTSSNRSDTDTNIVFMAHLGDVVQNGLKQEFDQARKVFDYLDEAGAEYSVLAGNHDVDPSTTDKRGKTPYLEAFNPERFHKIRSWRGASPTGYNNYHIFKAGGREWLVLALDWRMSNSSFEWAESVLKSHAHIPTILTTHEIVTADTGKAEFTEYGEEVWNKLIKHNNQVFLTLNGHFWPSGRTSRTNAAGNKVESHITNYQNRYYGGSGMIRSYRFKMRENKIDVSTFSPWSRELVQKGQANPLSRKEAELTTSTDKFTMHINFESRFQALDNSKRSESSDHTVITGTQAYWRFDRHKAGSPLSQSDIIKDLSGNCNDLILKTHFPSDNTTLRWSDAHHPLQPGHGSLNFTAQKKPLQGMYLQTRDDAKINSNKFENGYTFEAFYYLPSSWDSEQNAWSSLFSRRGSASDAGIHGEEADKDEPIVTLSISNDRELQWRVYPLGSQNGTTNWGHETPFDHWWHAAVVNNGTMTKMYVDGSEVARNPAQKAHGLTTLNKPWMLGGFEYGGKLDQIFYGSIGDVRIVDRAISPEEFMFRPDLNSTTGK</sequence>
<gene>
    <name evidence="1" type="primary">yvnB</name>
    <name evidence="1" type="ORF">DNF11_0538</name>
</gene>
<proteinExistence type="predicted"/>
<dbReference type="PANTHER" id="PTHR43143:SF5">
    <property type="entry name" value="SECRETED PROTEIN"/>
    <property type="match status" value="1"/>
</dbReference>
<dbReference type="Pfam" id="PF13385">
    <property type="entry name" value="Laminin_G_3"/>
    <property type="match status" value="1"/>
</dbReference>
<dbReference type="SUPFAM" id="SSF56300">
    <property type="entry name" value="Metallo-dependent phosphatases"/>
    <property type="match status" value="1"/>
</dbReference>
<dbReference type="OrthoDB" id="3333935at2759"/>
<organism evidence="1 2">
    <name type="scientific">Malassezia restricta (strain ATCC 96810 / NBRC 103918 / CBS 7877)</name>
    <name type="common">Seborrheic dermatitis infection agent</name>
    <dbReference type="NCBI Taxonomy" id="425264"/>
    <lineage>
        <taxon>Eukaryota</taxon>
        <taxon>Fungi</taxon>
        <taxon>Dikarya</taxon>
        <taxon>Basidiomycota</taxon>
        <taxon>Ustilaginomycotina</taxon>
        <taxon>Malasseziomycetes</taxon>
        <taxon>Malasseziales</taxon>
        <taxon>Malasseziaceae</taxon>
        <taxon>Malassezia</taxon>
    </lineage>
</organism>
<evidence type="ECO:0000313" key="2">
    <source>
        <dbReference type="Proteomes" id="UP000269793"/>
    </source>
</evidence>
<dbReference type="InterPro" id="IPR013320">
    <property type="entry name" value="ConA-like_dom_sf"/>
</dbReference>
<dbReference type="Gene3D" id="2.60.120.200">
    <property type="match status" value="1"/>
</dbReference>
<accession>A0A3G2S2W8</accession>
<dbReference type="Gene3D" id="3.60.21.10">
    <property type="match status" value="1"/>
</dbReference>
<dbReference type="EMBL" id="CP033148">
    <property type="protein sequence ID" value="AYO41488.1"/>
    <property type="molecule type" value="Genomic_DNA"/>
</dbReference>
<evidence type="ECO:0000313" key="1">
    <source>
        <dbReference type="EMBL" id="AYO41488.1"/>
    </source>
</evidence>
<dbReference type="Proteomes" id="UP000269793">
    <property type="component" value="Chromosome I"/>
</dbReference>